<gene>
    <name evidence="1" type="ORF">NX786_14130</name>
</gene>
<protein>
    <submittedName>
        <fullName evidence="1">Uncharacterized protein</fullName>
    </submittedName>
</protein>
<dbReference type="Proteomes" id="UP001165263">
    <property type="component" value="Unassembled WGS sequence"/>
</dbReference>
<reference evidence="1" key="1">
    <citation type="submission" date="2022-08" db="EMBL/GenBank/DDBJ databases">
        <title>Reclassification of Massilia species as members of the genera Telluria, Duganella, Pseudoduganella, Mokoshia gen. nov. and Zemynaea gen. nov. using orthogonal and non-orthogonal genome-based approaches.</title>
        <authorList>
            <person name="Bowman J.P."/>
        </authorList>
    </citation>
    <scope>NUCLEOTIDE SEQUENCE</scope>
    <source>
        <strain evidence="1">LMG 11547</strain>
    </source>
</reference>
<proteinExistence type="predicted"/>
<organism evidence="1 2">
    <name type="scientific">Telluria mixta</name>
    <dbReference type="NCBI Taxonomy" id="34071"/>
    <lineage>
        <taxon>Bacteria</taxon>
        <taxon>Pseudomonadati</taxon>
        <taxon>Pseudomonadota</taxon>
        <taxon>Betaproteobacteria</taxon>
        <taxon>Burkholderiales</taxon>
        <taxon>Oxalobacteraceae</taxon>
        <taxon>Telluria group</taxon>
        <taxon>Telluria</taxon>
    </lineage>
</organism>
<evidence type="ECO:0000313" key="2">
    <source>
        <dbReference type="Proteomes" id="UP001165263"/>
    </source>
</evidence>
<name>A0ABT2BZA5_9BURK</name>
<evidence type="ECO:0000313" key="1">
    <source>
        <dbReference type="EMBL" id="MCS0630474.1"/>
    </source>
</evidence>
<comment type="caution">
    <text evidence="1">The sequence shown here is derived from an EMBL/GenBank/DDBJ whole genome shotgun (WGS) entry which is preliminary data.</text>
</comment>
<accession>A0ABT2BZA5</accession>
<sequence length="62" mass="6790">MSPHNELVVAFFLLTTNAAVPAAAAQVLSVTAKYRDNEKCTLKFEDIKLPVRQSASTSLRII</sequence>
<dbReference type="EMBL" id="JANUHC010000004">
    <property type="protein sequence ID" value="MCS0630474.1"/>
    <property type="molecule type" value="Genomic_DNA"/>
</dbReference>
<dbReference type="RefSeq" id="WP_259449577.1">
    <property type="nucleotide sequence ID" value="NZ_CP119520.1"/>
</dbReference>
<keyword evidence="2" id="KW-1185">Reference proteome</keyword>